<feature type="compositionally biased region" description="Polar residues" evidence="3">
    <location>
        <begin position="96"/>
        <end position="115"/>
    </location>
</feature>
<dbReference type="InterPro" id="IPR021858">
    <property type="entry name" value="Fun_TF"/>
</dbReference>
<reference evidence="4 5" key="1">
    <citation type="submission" date="2023-08" db="EMBL/GenBank/DDBJ databases">
        <title>Black Yeasts Isolated from many extreme environments.</title>
        <authorList>
            <person name="Coleine C."/>
            <person name="Stajich J.E."/>
            <person name="Selbmann L."/>
        </authorList>
    </citation>
    <scope>NUCLEOTIDE SEQUENCE [LARGE SCALE GENOMIC DNA]</scope>
    <source>
        <strain evidence="4 5">CCFEE 5792</strain>
    </source>
</reference>
<name>A0AAV9NVS6_9EURO</name>
<dbReference type="GO" id="GO:0005634">
    <property type="term" value="C:nucleus"/>
    <property type="evidence" value="ECO:0007669"/>
    <property type="project" value="UniProtKB-SubCell"/>
</dbReference>
<comment type="subcellular location">
    <subcellularLocation>
        <location evidence="1">Nucleus</location>
    </subcellularLocation>
</comment>
<dbReference type="SUPFAM" id="SSF52540">
    <property type="entry name" value="P-loop containing nucleoside triphosphate hydrolases"/>
    <property type="match status" value="1"/>
</dbReference>
<evidence type="ECO:0000256" key="1">
    <source>
        <dbReference type="ARBA" id="ARBA00004123"/>
    </source>
</evidence>
<keyword evidence="5" id="KW-1185">Reference proteome</keyword>
<evidence type="ECO:0000313" key="4">
    <source>
        <dbReference type="EMBL" id="KAK5065227.1"/>
    </source>
</evidence>
<dbReference type="PANTHER" id="PTHR37534">
    <property type="entry name" value="TRANSCRIPTIONAL ACTIVATOR PROTEIN UGA3"/>
    <property type="match status" value="1"/>
</dbReference>
<organism evidence="4 5">
    <name type="scientific">Exophiala bonariae</name>
    <dbReference type="NCBI Taxonomy" id="1690606"/>
    <lineage>
        <taxon>Eukaryota</taxon>
        <taxon>Fungi</taxon>
        <taxon>Dikarya</taxon>
        <taxon>Ascomycota</taxon>
        <taxon>Pezizomycotina</taxon>
        <taxon>Eurotiomycetes</taxon>
        <taxon>Chaetothyriomycetidae</taxon>
        <taxon>Chaetothyriales</taxon>
        <taxon>Herpotrichiellaceae</taxon>
        <taxon>Exophiala</taxon>
    </lineage>
</organism>
<dbReference type="Proteomes" id="UP001358417">
    <property type="component" value="Unassembled WGS sequence"/>
</dbReference>
<dbReference type="Gene3D" id="3.40.50.300">
    <property type="entry name" value="P-loop containing nucleotide triphosphate hydrolases"/>
    <property type="match status" value="1"/>
</dbReference>
<dbReference type="InterPro" id="IPR027417">
    <property type="entry name" value="P-loop_NTPase"/>
</dbReference>
<keyword evidence="2" id="KW-0539">Nucleus</keyword>
<gene>
    <name evidence="4" type="ORF">LTR84_001065</name>
</gene>
<dbReference type="AlphaFoldDB" id="A0AAV9NVS6"/>
<evidence type="ECO:0008006" key="6">
    <source>
        <dbReference type="Google" id="ProtNLM"/>
    </source>
</evidence>
<dbReference type="GeneID" id="89969287"/>
<feature type="region of interest" description="Disordered" evidence="3">
    <location>
        <begin position="85"/>
        <end position="115"/>
    </location>
</feature>
<dbReference type="Pfam" id="PF11951">
    <property type="entry name" value="Fungal_trans_2"/>
    <property type="match status" value="1"/>
</dbReference>
<sequence>MAARKELVNCFNCSASGQVCDRTRHRCLMCLQTTKVCRGYPRDLQWLSGVKSRGKEKGKALSVETSRGQWQSTTPINHAFVFKQGKPRKKRRQNFKEPSTTSFLQTSSPKSPAITESNDWCNLARAGVDDIFSIELSNTIWDGPDSVSEDFCDIPGTSIDWASLTLSSPCTTVNNTMSLMVQSFPRYQEDNQDESETSYDSQYSDLTSQLLLPSLESSTLLTWYAEELCTVPLTSDFQENPLRCERVSLNGPKYLLHAVLAISMQHVYRANDQCLDESVAQTIISYKNSATQLCQKALIDARGRLNTSVIDAILVLFTLDTLESAEGPWKERLSAALCKIAALNDILGIASSSARFRAQLGLFIWWDCSVALVARSEPVFPSQYYDAILAHDDSATWSIFTLSGVPRELFKYTRELASMAAEKEQTVGLKYVKFDLSRVTEISHCIRAYSVGRTEYPGAADNDELVQHWHDICNAGNAWKYALLLYVSRVFNWNRTTDSHLAEVTSFSRLVLDSVRCCRADSPLQKQLLFPVFLAGSECVDRYGQDFVTLFCEEWYRKCRYTMFREALVLLRQIWARREQEINPFGIWWGLFVGGGHHINEGCPGAGKTHFAAEIDKVIADHDTHLGPILHACPSNENVNSLAKKLGRRLGRSRRVIRLHSPGTEQQLTRHALRDMIPERGGRKPQAGLLVDPSDLEIILRRAYDEHHTQKFAGVNDKRVADVNQSLAYHLARYVGVIYDEDLTAPNAEEIFEDFRHQFCQDYTALVTALSTACDNMMLGKVHGIERLHAGTVDSLIGQDFNHVILVMPMQREGPGFLADGHRMCMATSRARDSLTVFATLEESTKMKKPPTRLCKFFDLLDKYGGFSTKRKFSIRRNALAPIEPKLCISLSTPAASRIKQHNWNEVREGIWKWRPKC</sequence>
<evidence type="ECO:0000256" key="2">
    <source>
        <dbReference type="ARBA" id="ARBA00023242"/>
    </source>
</evidence>
<dbReference type="EMBL" id="JAVRRD010000001">
    <property type="protein sequence ID" value="KAK5065227.1"/>
    <property type="molecule type" value="Genomic_DNA"/>
</dbReference>
<proteinExistence type="predicted"/>
<comment type="caution">
    <text evidence="4">The sequence shown here is derived from an EMBL/GenBank/DDBJ whole genome shotgun (WGS) entry which is preliminary data.</text>
</comment>
<evidence type="ECO:0000256" key="3">
    <source>
        <dbReference type="SAM" id="MobiDB-lite"/>
    </source>
</evidence>
<dbReference type="PANTHER" id="PTHR37534:SF46">
    <property type="entry name" value="ZN(II)2CYS6 TRANSCRIPTION FACTOR (EUROFUNG)"/>
    <property type="match status" value="1"/>
</dbReference>
<dbReference type="RefSeq" id="XP_064712551.1">
    <property type="nucleotide sequence ID" value="XM_064844691.1"/>
</dbReference>
<accession>A0AAV9NVS6</accession>
<evidence type="ECO:0000313" key="5">
    <source>
        <dbReference type="Proteomes" id="UP001358417"/>
    </source>
</evidence>
<protein>
    <recommendedName>
        <fullName evidence="6">DNA2/NAM7 helicase-like C-terminal domain-containing protein</fullName>
    </recommendedName>
</protein>